<dbReference type="Gene3D" id="1.10.10.60">
    <property type="entry name" value="Homeodomain-like"/>
    <property type="match status" value="2"/>
</dbReference>
<dbReference type="RefSeq" id="WP_344796634.1">
    <property type="nucleotide sequence ID" value="NZ_BAABBN010000004.1"/>
</dbReference>
<evidence type="ECO:0000256" key="1">
    <source>
        <dbReference type="ARBA" id="ARBA00023015"/>
    </source>
</evidence>
<comment type="caution">
    <text evidence="5">The sequence shown here is derived from an EMBL/GenBank/DDBJ whole genome shotgun (WGS) entry which is preliminary data.</text>
</comment>
<organism evidence="5 6">
    <name type="scientific">Litoribacillus peritrichatus</name>
    <dbReference type="NCBI Taxonomy" id="718191"/>
    <lineage>
        <taxon>Bacteria</taxon>
        <taxon>Pseudomonadati</taxon>
        <taxon>Pseudomonadota</taxon>
        <taxon>Gammaproteobacteria</taxon>
        <taxon>Oceanospirillales</taxon>
        <taxon>Oceanospirillaceae</taxon>
        <taxon>Litoribacillus</taxon>
    </lineage>
</organism>
<evidence type="ECO:0000313" key="5">
    <source>
        <dbReference type="EMBL" id="GAA3918878.1"/>
    </source>
</evidence>
<dbReference type="InterPro" id="IPR014710">
    <property type="entry name" value="RmlC-like_jellyroll"/>
</dbReference>
<dbReference type="SMART" id="SM00342">
    <property type="entry name" value="HTH_ARAC"/>
    <property type="match status" value="1"/>
</dbReference>
<dbReference type="InterPro" id="IPR032783">
    <property type="entry name" value="AraC_lig"/>
</dbReference>
<dbReference type="InterPro" id="IPR011051">
    <property type="entry name" value="RmlC_Cupin_sf"/>
</dbReference>
<evidence type="ECO:0000313" key="6">
    <source>
        <dbReference type="Proteomes" id="UP001501565"/>
    </source>
</evidence>
<gene>
    <name evidence="5" type="ORF">GCM10022277_12730</name>
</gene>
<dbReference type="InterPro" id="IPR020449">
    <property type="entry name" value="Tscrpt_reg_AraC-type_HTH"/>
</dbReference>
<dbReference type="InterPro" id="IPR018060">
    <property type="entry name" value="HTH_AraC"/>
</dbReference>
<sequence>MDVFSDVLRRLQLRGSSYFCSDFHDSWGIDEPASERGQFHIVIRGDAWLSVNDEPEVLLKEGDIVVLPHGDAHWLASSPKSAKHPAIEVVTAIQSGQSPFEGDVPGATLLCGYFEYDDRTPHPLLNSLPPLVYLSTDDLNDSGWLLSSVHSLSIKSRNPGPGREALVDRLTEVVLIEIFRLWLEQHSEESGLFSALCDERISKAIYAIHGEPGMSWTVASLAKESGMSRTIFAQEFHDKVGQPPMVYLTNWRMAIARDLLKSGESVLGVAMSLGYQSEASFSKAFKKVLGITPGVIRKG</sequence>
<dbReference type="Pfam" id="PF12833">
    <property type="entry name" value="HTH_18"/>
    <property type="match status" value="1"/>
</dbReference>
<dbReference type="PROSITE" id="PS00041">
    <property type="entry name" value="HTH_ARAC_FAMILY_1"/>
    <property type="match status" value="1"/>
</dbReference>
<dbReference type="PANTHER" id="PTHR46796:SF7">
    <property type="entry name" value="ARAC FAMILY TRANSCRIPTIONAL REGULATOR"/>
    <property type="match status" value="1"/>
</dbReference>
<dbReference type="Proteomes" id="UP001501565">
    <property type="component" value="Unassembled WGS sequence"/>
</dbReference>
<dbReference type="InterPro" id="IPR009057">
    <property type="entry name" value="Homeodomain-like_sf"/>
</dbReference>
<dbReference type="Pfam" id="PF12852">
    <property type="entry name" value="Cupin_6"/>
    <property type="match status" value="1"/>
</dbReference>
<keyword evidence="1" id="KW-0805">Transcription regulation</keyword>
<proteinExistence type="predicted"/>
<keyword evidence="2" id="KW-0238">DNA-binding</keyword>
<reference evidence="6" key="1">
    <citation type="journal article" date="2019" name="Int. J. Syst. Evol. Microbiol.">
        <title>The Global Catalogue of Microorganisms (GCM) 10K type strain sequencing project: providing services to taxonomists for standard genome sequencing and annotation.</title>
        <authorList>
            <consortium name="The Broad Institute Genomics Platform"/>
            <consortium name="The Broad Institute Genome Sequencing Center for Infectious Disease"/>
            <person name="Wu L."/>
            <person name="Ma J."/>
        </authorList>
    </citation>
    <scope>NUCLEOTIDE SEQUENCE [LARGE SCALE GENOMIC DNA]</scope>
    <source>
        <strain evidence="6">JCM 17551</strain>
    </source>
</reference>
<dbReference type="PROSITE" id="PS01124">
    <property type="entry name" value="HTH_ARAC_FAMILY_2"/>
    <property type="match status" value="1"/>
</dbReference>
<dbReference type="SUPFAM" id="SSF46689">
    <property type="entry name" value="Homeodomain-like"/>
    <property type="match status" value="2"/>
</dbReference>
<keyword evidence="3" id="KW-0804">Transcription</keyword>
<evidence type="ECO:0000256" key="3">
    <source>
        <dbReference type="ARBA" id="ARBA00023163"/>
    </source>
</evidence>
<dbReference type="InterPro" id="IPR018062">
    <property type="entry name" value="HTH_AraC-typ_CS"/>
</dbReference>
<dbReference type="Gene3D" id="2.60.120.10">
    <property type="entry name" value="Jelly Rolls"/>
    <property type="match status" value="1"/>
</dbReference>
<dbReference type="SUPFAM" id="SSF51182">
    <property type="entry name" value="RmlC-like cupins"/>
    <property type="match status" value="1"/>
</dbReference>
<evidence type="ECO:0000256" key="2">
    <source>
        <dbReference type="ARBA" id="ARBA00023125"/>
    </source>
</evidence>
<dbReference type="PANTHER" id="PTHR46796">
    <property type="entry name" value="HTH-TYPE TRANSCRIPTIONAL ACTIVATOR RHAS-RELATED"/>
    <property type="match status" value="1"/>
</dbReference>
<evidence type="ECO:0000259" key="4">
    <source>
        <dbReference type="PROSITE" id="PS01124"/>
    </source>
</evidence>
<protein>
    <submittedName>
        <fullName evidence="5">AraC family transcriptional regulator</fullName>
    </submittedName>
</protein>
<name>A0ABP7MB16_9GAMM</name>
<accession>A0ABP7MB16</accession>
<feature type="domain" description="HTH araC/xylS-type" evidence="4">
    <location>
        <begin position="202"/>
        <end position="299"/>
    </location>
</feature>
<dbReference type="EMBL" id="BAABBN010000004">
    <property type="protein sequence ID" value="GAA3918878.1"/>
    <property type="molecule type" value="Genomic_DNA"/>
</dbReference>
<dbReference type="PRINTS" id="PR00032">
    <property type="entry name" value="HTHARAC"/>
</dbReference>
<dbReference type="InterPro" id="IPR050204">
    <property type="entry name" value="AraC_XylS_family_regulators"/>
</dbReference>
<keyword evidence="6" id="KW-1185">Reference proteome</keyword>